<dbReference type="EMBL" id="HBFQ01044342">
    <property type="protein sequence ID" value="CAD8857076.1"/>
    <property type="molecule type" value="Transcribed_RNA"/>
</dbReference>
<dbReference type="GO" id="GO:0005737">
    <property type="term" value="C:cytoplasm"/>
    <property type="evidence" value="ECO:0007669"/>
    <property type="project" value="TreeGrafter"/>
</dbReference>
<dbReference type="InterPro" id="IPR050734">
    <property type="entry name" value="PIH1/Kintoun_subfamily"/>
</dbReference>
<proteinExistence type="inferred from homology"/>
<organism evidence="6">
    <name type="scientific">Noctiluca scintillans</name>
    <name type="common">Sea sparkle</name>
    <name type="synonym">Red tide dinoflagellate</name>
    <dbReference type="NCBI Taxonomy" id="2966"/>
    <lineage>
        <taxon>Eukaryota</taxon>
        <taxon>Sar</taxon>
        <taxon>Alveolata</taxon>
        <taxon>Dinophyceae</taxon>
        <taxon>Noctilucales</taxon>
        <taxon>Noctilucaceae</taxon>
        <taxon>Noctiluca</taxon>
    </lineage>
</organism>
<evidence type="ECO:0000259" key="4">
    <source>
        <dbReference type="Pfam" id="PF08190"/>
    </source>
</evidence>
<dbReference type="CDD" id="cd00298">
    <property type="entry name" value="ACD_sHsps_p23-like"/>
    <property type="match status" value="1"/>
</dbReference>
<dbReference type="Pfam" id="PF18201">
    <property type="entry name" value="PIH1_CS"/>
    <property type="match status" value="1"/>
</dbReference>
<dbReference type="InterPro" id="IPR012981">
    <property type="entry name" value="PIH1_N"/>
</dbReference>
<dbReference type="InterPro" id="IPR041442">
    <property type="entry name" value="PIH1D1/2/3_CS-like"/>
</dbReference>
<dbReference type="Pfam" id="PF08190">
    <property type="entry name" value="PIH1"/>
    <property type="match status" value="1"/>
</dbReference>
<name>A0A7S1FCK0_NOCSC</name>
<feature type="domain" description="PIH1D1/2/3 CS-like" evidence="5">
    <location>
        <begin position="403"/>
        <end position="475"/>
    </location>
</feature>
<feature type="region of interest" description="Disordered" evidence="3">
    <location>
        <begin position="150"/>
        <end position="180"/>
    </location>
</feature>
<evidence type="ECO:0000256" key="2">
    <source>
        <dbReference type="ARBA" id="ARBA00040540"/>
    </source>
</evidence>
<gene>
    <name evidence="6" type="ORF">NSCI0253_LOCUS31428</name>
</gene>
<dbReference type="PANTHER" id="PTHR22997">
    <property type="entry name" value="PIH1 DOMAIN-CONTAINING PROTEIN 1"/>
    <property type="match status" value="1"/>
</dbReference>
<comment type="similarity">
    <text evidence="1">Belongs to the PIH1 family.</text>
</comment>
<evidence type="ECO:0000256" key="1">
    <source>
        <dbReference type="ARBA" id="ARBA00008511"/>
    </source>
</evidence>
<dbReference type="PANTHER" id="PTHR22997:SF0">
    <property type="entry name" value="PIH1 DOMAIN-CONTAINING PROTEIN 1"/>
    <property type="match status" value="1"/>
</dbReference>
<accession>A0A7S1FCK0</accession>
<evidence type="ECO:0000313" key="6">
    <source>
        <dbReference type="EMBL" id="CAD8857076.1"/>
    </source>
</evidence>
<feature type="domain" description="PIH1 N-terminal" evidence="4">
    <location>
        <begin position="7"/>
        <end position="146"/>
    </location>
</feature>
<evidence type="ECO:0000259" key="5">
    <source>
        <dbReference type="Pfam" id="PF18201"/>
    </source>
</evidence>
<sequence>MMQPPSIRPSSGFCIRADSAGCPASRWYLNVCKHRLVELPVAYSGKEVTKEWILTHGLGNLRVPFDVGSFRKLKARADGAKTTCYAIDVIFHPLIVQLYADDEFCKVMDQFRVFVMNMVITRIEDGLGVKLALQTFTLVKSLRYKDGEGEDGATPLELTDLPDLGASEDEPRDTLRPRPVDLEGEPLIQDLTASRKPVLKKGFLNKASSPLYGSEGSKEGVLPENAGDPMGWMPKSFRNKSKIVDCNSPEYQEHEKKKKAVEEANSRNKEFKDILTNDLGKWSNKHQTDMWEEDVPESAQSKYDVDYSRFRHVDDIVEESAPESRDWYLDSNGQRCSVPRHESAAEPIGGLKKGFLSKKERSPLYPTHGSVASAHSEHDLMNELKTNVPEVPLQTEMPPHTLEETPQGFVLAVPVPGLLSMSGVSLDVTERHVSLTFPGHESLQPVSVDLPSPVLPTSTKAKFSKKLGRITVTLPTAAFAS</sequence>
<evidence type="ECO:0000256" key="3">
    <source>
        <dbReference type="SAM" id="MobiDB-lite"/>
    </source>
</evidence>
<dbReference type="AlphaFoldDB" id="A0A7S1FCK0"/>
<protein>
    <recommendedName>
        <fullName evidence="2">PIH1 domain-containing protein 1</fullName>
    </recommendedName>
</protein>
<reference evidence="6" key="1">
    <citation type="submission" date="2021-01" db="EMBL/GenBank/DDBJ databases">
        <authorList>
            <person name="Corre E."/>
            <person name="Pelletier E."/>
            <person name="Niang G."/>
            <person name="Scheremetjew M."/>
            <person name="Finn R."/>
            <person name="Kale V."/>
            <person name="Holt S."/>
            <person name="Cochrane G."/>
            <person name="Meng A."/>
            <person name="Brown T."/>
            <person name="Cohen L."/>
        </authorList>
    </citation>
    <scope>NUCLEOTIDE SEQUENCE</scope>
</reference>